<keyword evidence="3" id="KW-1185">Reference proteome</keyword>
<keyword evidence="1" id="KW-0732">Signal</keyword>
<reference evidence="3" key="1">
    <citation type="journal article" date="2019" name="Int. J. Syst. Evol. Microbiol.">
        <title>The Global Catalogue of Microorganisms (GCM) 10K type strain sequencing project: providing services to taxonomists for standard genome sequencing and annotation.</title>
        <authorList>
            <consortium name="The Broad Institute Genomics Platform"/>
            <consortium name="The Broad Institute Genome Sequencing Center for Infectious Disease"/>
            <person name="Wu L."/>
            <person name="Ma J."/>
        </authorList>
    </citation>
    <scope>NUCLEOTIDE SEQUENCE [LARGE SCALE GENOMIC DNA]</scope>
    <source>
        <strain evidence="3">CCUG 52537</strain>
    </source>
</reference>
<feature type="signal peptide" evidence="1">
    <location>
        <begin position="1"/>
        <end position="20"/>
    </location>
</feature>
<dbReference type="Proteomes" id="UP001597124">
    <property type="component" value="Unassembled WGS sequence"/>
</dbReference>
<gene>
    <name evidence="2" type="ORF">ACFQ00_16195</name>
</gene>
<feature type="chain" id="PRO_5047186885" evidence="1">
    <location>
        <begin position="21"/>
        <end position="155"/>
    </location>
</feature>
<dbReference type="SUPFAM" id="SSF46626">
    <property type="entry name" value="Cytochrome c"/>
    <property type="match status" value="1"/>
</dbReference>
<name>A0ABW3C6L4_SPHXN</name>
<sequence length="155" mass="15993">MLRGILALAALAGVAGAGLAAQGVTRETGVSNPALARQNWILKCQGCHRPDATGTAQTTPAMAGVVAKFLHVPGGREYLGRVPGVATAPVGDAELADLLNWTLYRFDGAHVPADFKPYTAAEVGKLRRAPLRTEAPVVRAALMAKINALAEGGDS</sequence>
<dbReference type="RefSeq" id="WP_381493134.1">
    <property type="nucleotide sequence ID" value="NZ_JBHTIK010000012.1"/>
</dbReference>
<comment type="caution">
    <text evidence="2">The sequence shown here is derived from an EMBL/GenBank/DDBJ whole genome shotgun (WGS) entry which is preliminary data.</text>
</comment>
<dbReference type="EMBL" id="JBHTIK010000012">
    <property type="protein sequence ID" value="MFD0849878.1"/>
    <property type="molecule type" value="Genomic_DNA"/>
</dbReference>
<dbReference type="Gene3D" id="1.10.760.10">
    <property type="entry name" value="Cytochrome c-like domain"/>
    <property type="match status" value="1"/>
</dbReference>
<proteinExistence type="predicted"/>
<protein>
    <submittedName>
        <fullName evidence="2">Cytochrome C</fullName>
    </submittedName>
</protein>
<organism evidence="2 3">
    <name type="scientific">Sphingosinicella xenopeptidilytica</name>
    <dbReference type="NCBI Taxonomy" id="364098"/>
    <lineage>
        <taxon>Bacteria</taxon>
        <taxon>Pseudomonadati</taxon>
        <taxon>Pseudomonadota</taxon>
        <taxon>Alphaproteobacteria</taxon>
        <taxon>Sphingomonadales</taxon>
        <taxon>Sphingosinicellaceae</taxon>
        <taxon>Sphingosinicella</taxon>
    </lineage>
</organism>
<dbReference type="InterPro" id="IPR036909">
    <property type="entry name" value="Cyt_c-like_dom_sf"/>
</dbReference>
<evidence type="ECO:0000313" key="2">
    <source>
        <dbReference type="EMBL" id="MFD0849878.1"/>
    </source>
</evidence>
<accession>A0ABW3C6L4</accession>
<evidence type="ECO:0000256" key="1">
    <source>
        <dbReference type="SAM" id="SignalP"/>
    </source>
</evidence>
<evidence type="ECO:0000313" key="3">
    <source>
        <dbReference type="Proteomes" id="UP001597124"/>
    </source>
</evidence>